<comment type="caution">
    <text evidence="5">The sequence shown here is derived from an EMBL/GenBank/DDBJ whole genome shotgun (WGS) entry which is preliminary data.</text>
</comment>
<evidence type="ECO:0000313" key="6">
    <source>
        <dbReference type="Proteomes" id="UP000266172"/>
    </source>
</evidence>
<dbReference type="Pfam" id="PF00392">
    <property type="entry name" value="GntR"/>
    <property type="match status" value="1"/>
</dbReference>
<dbReference type="SMART" id="SM00345">
    <property type="entry name" value="HTH_GNTR"/>
    <property type="match status" value="1"/>
</dbReference>
<feature type="domain" description="HTH gntR-type" evidence="4">
    <location>
        <begin position="9"/>
        <end position="77"/>
    </location>
</feature>
<gene>
    <name evidence="5" type="ORF">DWX93_14935</name>
</gene>
<dbReference type="Gene3D" id="1.10.10.10">
    <property type="entry name" value="Winged helix-like DNA-binding domain superfamily/Winged helix DNA-binding domain"/>
    <property type="match status" value="1"/>
</dbReference>
<dbReference type="Pfam" id="PF07729">
    <property type="entry name" value="FCD"/>
    <property type="match status" value="1"/>
</dbReference>
<proteinExistence type="predicted"/>
<reference evidence="5 6" key="1">
    <citation type="submission" date="2018-08" db="EMBL/GenBank/DDBJ databases">
        <title>A genome reference for cultivated species of the human gut microbiota.</title>
        <authorList>
            <person name="Zou Y."/>
            <person name="Xue W."/>
            <person name="Luo G."/>
        </authorList>
    </citation>
    <scope>NUCLEOTIDE SEQUENCE [LARGE SCALE GENOMIC DNA]</scope>
    <source>
        <strain evidence="5 6">AF22-12AC</strain>
    </source>
</reference>
<dbReference type="RefSeq" id="WP_055231154.1">
    <property type="nucleotide sequence ID" value="NZ_CAKMUY010000019.1"/>
</dbReference>
<dbReference type="SUPFAM" id="SSF46785">
    <property type="entry name" value="Winged helix' DNA-binding domain"/>
    <property type="match status" value="1"/>
</dbReference>
<dbReference type="SUPFAM" id="SSF48008">
    <property type="entry name" value="GntR ligand-binding domain-like"/>
    <property type="match status" value="1"/>
</dbReference>
<dbReference type="PRINTS" id="PR00035">
    <property type="entry name" value="HTHGNTR"/>
</dbReference>
<evidence type="ECO:0000256" key="3">
    <source>
        <dbReference type="ARBA" id="ARBA00023163"/>
    </source>
</evidence>
<sequence length="234" mass="25925">MLFKKLSAPSLKELFVAELEGMILSGKLEIGAKLPPERELAESMQVSRAVVNSGLDEMEKKGFLVVKPRIGTFVADYRKYGTADTLVSIMQYNGGMLRDKEVRSILEVRIMFMNLAATLAIDNADDASIAGLEQYVTALKACEDPEEAASLIFDFSHELSFIGGNSLLPLFFASFKDLVTNLWVRFASKYGAAALAESAEQIFIHVRDRDKDAAIRYITDSTNESIDGCRQIYT</sequence>
<evidence type="ECO:0000256" key="1">
    <source>
        <dbReference type="ARBA" id="ARBA00023015"/>
    </source>
</evidence>
<dbReference type="GO" id="GO:0003700">
    <property type="term" value="F:DNA-binding transcription factor activity"/>
    <property type="evidence" value="ECO:0007669"/>
    <property type="project" value="InterPro"/>
</dbReference>
<evidence type="ECO:0000259" key="4">
    <source>
        <dbReference type="PROSITE" id="PS50949"/>
    </source>
</evidence>
<protein>
    <submittedName>
        <fullName evidence="5">FadR family transcriptional regulator</fullName>
    </submittedName>
</protein>
<keyword evidence="1" id="KW-0805">Transcription regulation</keyword>
<evidence type="ECO:0000256" key="2">
    <source>
        <dbReference type="ARBA" id="ARBA00023125"/>
    </source>
</evidence>
<dbReference type="Gene3D" id="1.20.120.530">
    <property type="entry name" value="GntR ligand-binding domain-like"/>
    <property type="match status" value="1"/>
</dbReference>
<dbReference type="EMBL" id="QRVL01000019">
    <property type="protein sequence ID" value="RGS36893.1"/>
    <property type="molecule type" value="Genomic_DNA"/>
</dbReference>
<dbReference type="PANTHER" id="PTHR43537">
    <property type="entry name" value="TRANSCRIPTIONAL REGULATOR, GNTR FAMILY"/>
    <property type="match status" value="1"/>
</dbReference>
<keyword evidence="3" id="KW-0804">Transcription</keyword>
<dbReference type="InterPro" id="IPR011711">
    <property type="entry name" value="GntR_C"/>
</dbReference>
<accession>A0A174EDU4</accession>
<dbReference type="InterPro" id="IPR036390">
    <property type="entry name" value="WH_DNA-bd_sf"/>
</dbReference>
<dbReference type="GO" id="GO:0003677">
    <property type="term" value="F:DNA binding"/>
    <property type="evidence" value="ECO:0007669"/>
    <property type="project" value="UniProtKB-KW"/>
</dbReference>
<dbReference type="InterPro" id="IPR000524">
    <property type="entry name" value="Tscrpt_reg_HTH_GntR"/>
</dbReference>
<evidence type="ECO:0000313" key="5">
    <source>
        <dbReference type="EMBL" id="RGS36893.1"/>
    </source>
</evidence>
<organism evidence="5 6">
    <name type="scientific">Roseburia hominis</name>
    <dbReference type="NCBI Taxonomy" id="301301"/>
    <lineage>
        <taxon>Bacteria</taxon>
        <taxon>Bacillati</taxon>
        <taxon>Bacillota</taxon>
        <taxon>Clostridia</taxon>
        <taxon>Lachnospirales</taxon>
        <taxon>Lachnospiraceae</taxon>
        <taxon>Roseburia</taxon>
    </lineage>
</organism>
<dbReference type="PROSITE" id="PS50949">
    <property type="entry name" value="HTH_GNTR"/>
    <property type="match status" value="1"/>
</dbReference>
<dbReference type="Proteomes" id="UP000266172">
    <property type="component" value="Unassembled WGS sequence"/>
</dbReference>
<dbReference type="PANTHER" id="PTHR43537:SF5">
    <property type="entry name" value="UXU OPERON TRANSCRIPTIONAL REGULATOR"/>
    <property type="match status" value="1"/>
</dbReference>
<dbReference type="AlphaFoldDB" id="A0A174EDU4"/>
<keyword evidence="2" id="KW-0238">DNA-binding</keyword>
<name>A0A174EDU4_9FIRM</name>
<dbReference type="CDD" id="cd07377">
    <property type="entry name" value="WHTH_GntR"/>
    <property type="match status" value="1"/>
</dbReference>
<dbReference type="InterPro" id="IPR008920">
    <property type="entry name" value="TF_FadR/GntR_C"/>
</dbReference>
<dbReference type="InterPro" id="IPR036388">
    <property type="entry name" value="WH-like_DNA-bd_sf"/>
</dbReference>